<dbReference type="OrthoDB" id="9789543at2"/>
<evidence type="ECO:0000259" key="2">
    <source>
        <dbReference type="Pfam" id="PF01370"/>
    </source>
</evidence>
<dbReference type="PANTHER" id="PTHR43000">
    <property type="entry name" value="DTDP-D-GLUCOSE 4,6-DEHYDRATASE-RELATED"/>
    <property type="match status" value="1"/>
</dbReference>
<keyword evidence="3" id="KW-0456">Lyase</keyword>
<dbReference type="Proteomes" id="UP000095621">
    <property type="component" value="Unassembled WGS sequence"/>
</dbReference>
<evidence type="ECO:0000313" key="3">
    <source>
        <dbReference type="EMBL" id="CUQ79324.1"/>
    </source>
</evidence>
<name>A0A174YVZ4_9FIRM</name>
<comment type="similarity">
    <text evidence="1">Belongs to the NAD(P)-dependent epimerase/dehydratase family.</text>
</comment>
<dbReference type="EMBL" id="CZBU01000008">
    <property type="protein sequence ID" value="CUQ79324.1"/>
    <property type="molecule type" value="Genomic_DNA"/>
</dbReference>
<dbReference type="GO" id="GO:0008460">
    <property type="term" value="F:dTDP-glucose 4,6-dehydratase activity"/>
    <property type="evidence" value="ECO:0007669"/>
    <property type="project" value="UniProtKB-EC"/>
</dbReference>
<gene>
    <name evidence="3" type="primary">rffG_2</name>
    <name evidence="3" type="ORF">ERS852490_02988</name>
</gene>
<evidence type="ECO:0000256" key="1">
    <source>
        <dbReference type="ARBA" id="ARBA00007637"/>
    </source>
</evidence>
<dbReference type="AlphaFoldDB" id="A0A174YVZ4"/>
<dbReference type="EC" id="4.2.1.46" evidence="3"/>
<dbReference type="InterPro" id="IPR036291">
    <property type="entry name" value="NAD(P)-bd_dom_sf"/>
</dbReference>
<proteinExistence type="inferred from homology"/>
<accession>A0A174YVZ4</accession>
<evidence type="ECO:0000313" key="4">
    <source>
        <dbReference type="Proteomes" id="UP000095621"/>
    </source>
</evidence>
<dbReference type="SUPFAM" id="SSF51735">
    <property type="entry name" value="NAD(P)-binding Rossmann-fold domains"/>
    <property type="match status" value="1"/>
</dbReference>
<reference evidence="3 4" key="1">
    <citation type="submission" date="2015-09" db="EMBL/GenBank/DDBJ databases">
        <authorList>
            <consortium name="Pathogen Informatics"/>
        </authorList>
    </citation>
    <scope>NUCLEOTIDE SEQUENCE [LARGE SCALE GENOMIC DNA]</scope>
    <source>
        <strain evidence="3 4">2789STDY5834875</strain>
    </source>
</reference>
<sequence length="308" mass="33726">MQAAVVTGCTGAVGLGLIDALMKNNVKVIAVVRKNSKRSYRIKESDSLKKVECDLSELDKLPQLVQATGIKPDVFYHFGWDGTFGDCRNDMYIQNMNVKYALDAVNAAAVMGCSAFIGAGSQAEYGRVEGKLNSQVPAFPENGYGMAKLCAGQMTRIQCEKLGIRHIWTRILSVYGPYDGSATMVMSTIGKLLIGEKPSCTKGEQMWDYLYSKDAGKAFYLLGEKGINGKVYCIGGGEARPLKDYIEDIKDAVNPQAEIGFGEVAYGPRQVMYLCADIQDLVKDTGFAPDYKFSEGIAETVEWCKKEI</sequence>
<organism evidence="3 4">
    <name type="scientific">Lachnospira eligens</name>
    <dbReference type="NCBI Taxonomy" id="39485"/>
    <lineage>
        <taxon>Bacteria</taxon>
        <taxon>Bacillati</taxon>
        <taxon>Bacillota</taxon>
        <taxon>Clostridia</taxon>
        <taxon>Lachnospirales</taxon>
        <taxon>Lachnospiraceae</taxon>
        <taxon>Lachnospira</taxon>
    </lineage>
</organism>
<dbReference type="Pfam" id="PF01370">
    <property type="entry name" value="Epimerase"/>
    <property type="match status" value="1"/>
</dbReference>
<dbReference type="RefSeq" id="WP_055216805.1">
    <property type="nucleotide sequence ID" value="NZ_CZBU01000008.1"/>
</dbReference>
<protein>
    <submittedName>
        <fullName evidence="3">dTDP-glucose 4,6-dehydratase 2</fullName>
        <ecNumber evidence="3">4.2.1.46</ecNumber>
    </submittedName>
</protein>
<dbReference type="Gene3D" id="3.40.50.720">
    <property type="entry name" value="NAD(P)-binding Rossmann-like Domain"/>
    <property type="match status" value="1"/>
</dbReference>
<dbReference type="InterPro" id="IPR001509">
    <property type="entry name" value="Epimerase_deHydtase"/>
</dbReference>
<feature type="domain" description="NAD-dependent epimerase/dehydratase" evidence="2">
    <location>
        <begin position="5"/>
        <end position="235"/>
    </location>
</feature>